<dbReference type="PROSITE" id="PS50206">
    <property type="entry name" value="RHODANESE_3"/>
    <property type="match status" value="1"/>
</dbReference>
<dbReference type="InterPro" id="IPR051532">
    <property type="entry name" value="Ester_Hydrolysis_Enzymes"/>
</dbReference>
<protein>
    <submittedName>
        <fullName evidence="3">Arylesterase</fullName>
    </submittedName>
</protein>
<keyword evidence="4" id="KW-1185">Reference proteome</keyword>
<dbReference type="Pfam" id="PF13472">
    <property type="entry name" value="Lipase_GDSL_2"/>
    <property type="match status" value="1"/>
</dbReference>
<dbReference type="InterPro" id="IPR001763">
    <property type="entry name" value="Rhodanese-like_dom"/>
</dbReference>
<feature type="signal peptide" evidence="1">
    <location>
        <begin position="1"/>
        <end position="24"/>
    </location>
</feature>
<feature type="domain" description="Rhodanese" evidence="2">
    <location>
        <begin position="50"/>
        <end position="82"/>
    </location>
</feature>
<dbReference type="InterPro" id="IPR036514">
    <property type="entry name" value="SGNH_hydro_sf"/>
</dbReference>
<sequence>MFLRAFSVAFALMLTLPAPNPAQARQIRLLAFGDSLTEGYGLKPSEGLVPRLQSWLRDRGHDVVVLNGGLSGDTTAGGRVRIGYSMARHHPDAVMVELGGNDMIAGLGVRAAEGNLGSILSQAGQKDMPLLLVGIANPRAGAVEQAEWAAIWPRLAQRHGTLLYPDLYAPLVAQPRTRWSELLQGDGVHASAAGVDLIVGALGPEVEALLAKVSLPDADGS</sequence>
<keyword evidence="1" id="KW-0732">Signal</keyword>
<proteinExistence type="predicted"/>
<dbReference type="OrthoDB" id="9786188at2"/>
<dbReference type="GO" id="GO:0004622">
    <property type="term" value="F:phosphatidylcholine lysophospholipase activity"/>
    <property type="evidence" value="ECO:0007669"/>
    <property type="project" value="TreeGrafter"/>
</dbReference>
<organism evidence="3 4">
    <name type="scientific">Paracoccus limosus</name>
    <dbReference type="NCBI Taxonomy" id="913252"/>
    <lineage>
        <taxon>Bacteria</taxon>
        <taxon>Pseudomonadati</taxon>
        <taxon>Pseudomonadota</taxon>
        <taxon>Alphaproteobacteria</taxon>
        <taxon>Rhodobacterales</taxon>
        <taxon>Paracoccaceae</taxon>
        <taxon>Paracoccus</taxon>
    </lineage>
</organism>
<dbReference type="PANTHER" id="PTHR30383:SF24">
    <property type="entry name" value="THIOESTERASE 1_PROTEASE 1_LYSOPHOSPHOLIPASE L1"/>
    <property type="match status" value="1"/>
</dbReference>
<comment type="caution">
    <text evidence="3">The sequence shown here is derived from an EMBL/GenBank/DDBJ whole genome shotgun (WGS) entry which is preliminary data.</text>
</comment>
<dbReference type="EMBL" id="WMIF01000011">
    <property type="protein sequence ID" value="MTH34895.1"/>
    <property type="molecule type" value="Genomic_DNA"/>
</dbReference>
<dbReference type="AlphaFoldDB" id="A0A844H4F5"/>
<evidence type="ECO:0000259" key="2">
    <source>
        <dbReference type="PROSITE" id="PS50206"/>
    </source>
</evidence>
<dbReference type="Gene3D" id="3.40.50.1110">
    <property type="entry name" value="SGNH hydrolase"/>
    <property type="match status" value="1"/>
</dbReference>
<gene>
    <name evidence="3" type="ORF">GL279_09820</name>
</gene>
<dbReference type="InterPro" id="IPR013830">
    <property type="entry name" value="SGNH_hydro"/>
</dbReference>
<feature type="chain" id="PRO_5032715564" evidence="1">
    <location>
        <begin position="25"/>
        <end position="221"/>
    </location>
</feature>
<accession>A0A844H4F5</accession>
<name>A0A844H4F5_9RHOB</name>
<dbReference type="Proteomes" id="UP000442533">
    <property type="component" value="Unassembled WGS sequence"/>
</dbReference>
<dbReference type="PANTHER" id="PTHR30383">
    <property type="entry name" value="THIOESTERASE 1/PROTEASE 1/LYSOPHOSPHOLIPASE L1"/>
    <property type="match status" value="1"/>
</dbReference>
<dbReference type="CDD" id="cd01822">
    <property type="entry name" value="Lysophospholipase_L1_like"/>
    <property type="match status" value="1"/>
</dbReference>
<evidence type="ECO:0000313" key="4">
    <source>
        <dbReference type="Proteomes" id="UP000442533"/>
    </source>
</evidence>
<reference evidence="3 4" key="1">
    <citation type="submission" date="2019-11" db="EMBL/GenBank/DDBJ databases">
        <authorList>
            <person name="Dong K."/>
        </authorList>
    </citation>
    <scope>NUCLEOTIDE SEQUENCE [LARGE SCALE GENOMIC DNA]</scope>
    <source>
        <strain evidence="3 4">JCM 17370</strain>
    </source>
</reference>
<evidence type="ECO:0000313" key="3">
    <source>
        <dbReference type="EMBL" id="MTH34895.1"/>
    </source>
</evidence>
<evidence type="ECO:0000256" key="1">
    <source>
        <dbReference type="SAM" id="SignalP"/>
    </source>
</evidence>
<dbReference type="SUPFAM" id="SSF52266">
    <property type="entry name" value="SGNH hydrolase"/>
    <property type="match status" value="1"/>
</dbReference>